<protein>
    <submittedName>
        <fullName evidence="2">Uncharacterized protein</fullName>
    </submittedName>
</protein>
<accession>A0A8S5QVT2</accession>
<feature type="region of interest" description="Disordered" evidence="1">
    <location>
        <begin position="1"/>
        <end position="27"/>
    </location>
</feature>
<evidence type="ECO:0000313" key="2">
    <source>
        <dbReference type="EMBL" id="DAE23318.1"/>
    </source>
</evidence>
<evidence type="ECO:0000256" key="1">
    <source>
        <dbReference type="SAM" id="MobiDB-lite"/>
    </source>
</evidence>
<feature type="compositionally biased region" description="Polar residues" evidence="1">
    <location>
        <begin position="1"/>
        <end position="11"/>
    </location>
</feature>
<organism evidence="2">
    <name type="scientific">Myoviridae sp. ctTK08</name>
    <dbReference type="NCBI Taxonomy" id="2826656"/>
    <lineage>
        <taxon>Viruses</taxon>
        <taxon>Duplodnaviria</taxon>
        <taxon>Heunggongvirae</taxon>
        <taxon>Uroviricota</taxon>
        <taxon>Caudoviricetes</taxon>
    </lineage>
</organism>
<reference evidence="2" key="1">
    <citation type="journal article" date="2021" name="Proc. Natl. Acad. Sci. U.S.A.">
        <title>A Catalog of Tens of Thousands of Viruses from Human Metagenomes Reveals Hidden Associations with Chronic Diseases.</title>
        <authorList>
            <person name="Tisza M.J."/>
            <person name="Buck C.B."/>
        </authorList>
    </citation>
    <scope>NUCLEOTIDE SEQUENCE</scope>
    <source>
        <strain evidence="2">CtTK08</strain>
    </source>
</reference>
<proteinExistence type="predicted"/>
<name>A0A8S5QVT2_9CAUD</name>
<sequence length="77" mass="8827">MKPQTAKQQLANAIRRMKAKSESESQKKLLKDVKAHIRNKFNESVDYMITKQGKSRAAAEAKALEIALFRVESWMGY</sequence>
<dbReference type="EMBL" id="BK015751">
    <property type="protein sequence ID" value="DAE23318.1"/>
    <property type="molecule type" value="Genomic_DNA"/>
</dbReference>